<gene>
    <name evidence="3" type="ORF">I3J27_14085</name>
</gene>
<feature type="transmembrane region" description="Helical" evidence="1">
    <location>
        <begin position="84"/>
        <end position="106"/>
    </location>
</feature>
<evidence type="ECO:0000256" key="1">
    <source>
        <dbReference type="SAM" id="Phobius"/>
    </source>
</evidence>
<feature type="transmembrane region" description="Helical" evidence="1">
    <location>
        <begin position="20"/>
        <end position="44"/>
    </location>
</feature>
<keyword evidence="4" id="KW-1185">Reference proteome</keyword>
<organism evidence="3 4">
    <name type="scientific">Bradyrhizobium xenonodulans</name>
    <dbReference type="NCBI Taxonomy" id="2736875"/>
    <lineage>
        <taxon>Bacteria</taxon>
        <taxon>Pseudomonadati</taxon>
        <taxon>Pseudomonadota</taxon>
        <taxon>Alphaproteobacteria</taxon>
        <taxon>Hyphomicrobiales</taxon>
        <taxon>Nitrobacteraceae</taxon>
        <taxon>Bradyrhizobium</taxon>
    </lineage>
</organism>
<evidence type="ECO:0000259" key="2">
    <source>
        <dbReference type="Pfam" id="PF18902"/>
    </source>
</evidence>
<keyword evidence="1" id="KW-1133">Transmembrane helix</keyword>
<evidence type="ECO:0000313" key="3">
    <source>
        <dbReference type="EMBL" id="WBL81490.1"/>
    </source>
</evidence>
<accession>A0ABY7MWZ9</accession>
<proteinExistence type="predicted"/>
<dbReference type="RefSeq" id="WP_270170162.1">
    <property type="nucleotide sequence ID" value="NZ_CP089391.1"/>
</dbReference>
<sequence length="109" mass="11836">MTKPSSFSVEGLKTNWVKALLVLSCLVLGCADLLTTNVILALGMSELNPVMRLAQTWLGVWWLVPKLGLTLLLVGLLWRSKNVYNVALVVAFCSTPVLNNLLLIVAGTN</sequence>
<dbReference type="Proteomes" id="UP001179614">
    <property type="component" value="Chromosome"/>
</dbReference>
<feature type="transmembrane region" description="Helical" evidence="1">
    <location>
        <begin position="56"/>
        <end position="78"/>
    </location>
</feature>
<keyword evidence="1" id="KW-0812">Transmembrane</keyword>
<evidence type="ECO:0000313" key="4">
    <source>
        <dbReference type="Proteomes" id="UP001179614"/>
    </source>
</evidence>
<dbReference type="PROSITE" id="PS51257">
    <property type="entry name" value="PROKAR_LIPOPROTEIN"/>
    <property type="match status" value="1"/>
</dbReference>
<name>A0ABY7MWZ9_9BRAD</name>
<protein>
    <submittedName>
        <fullName evidence="3">DUF5658 family protein</fullName>
    </submittedName>
</protein>
<reference evidence="3" key="1">
    <citation type="submission" date="2021-12" db="EMBL/GenBank/DDBJ databases">
        <title>Bradyrhizobium xenonodulans sp. nov.</title>
        <authorList>
            <person name="Claassens R."/>
            <person name="Venter S.N."/>
            <person name="Beukes C.W."/>
            <person name="Stepkowski T."/>
            <person name="Steenkamp E.T."/>
        </authorList>
    </citation>
    <scope>NUCLEOTIDE SEQUENCE</scope>
    <source>
        <strain evidence="3">14AB</strain>
    </source>
</reference>
<keyword evidence="1" id="KW-0472">Membrane</keyword>
<dbReference type="InterPro" id="IPR043717">
    <property type="entry name" value="DUF5658"/>
</dbReference>
<dbReference type="EMBL" id="CP089391">
    <property type="protein sequence ID" value="WBL81490.1"/>
    <property type="molecule type" value="Genomic_DNA"/>
</dbReference>
<dbReference type="Pfam" id="PF18902">
    <property type="entry name" value="DUF5658"/>
    <property type="match status" value="1"/>
</dbReference>
<feature type="domain" description="DUF5658" evidence="2">
    <location>
        <begin position="25"/>
        <end position="90"/>
    </location>
</feature>